<reference evidence="2" key="1">
    <citation type="submission" date="2016-04" db="EMBL/GenBank/DDBJ databases">
        <authorList>
            <person name="Evans L.H."/>
            <person name="Alamgir A."/>
            <person name="Owens N."/>
            <person name="Weber N.D."/>
            <person name="Virtaneva K."/>
            <person name="Barbian K."/>
            <person name="Babar A."/>
            <person name="Rosenke K."/>
        </authorList>
    </citation>
    <scope>NUCLEOTIDE SEQUENCE [LARGE SCALE GENOMIC DNA]</scope>
    <source>
        <strain evidence="2">CBS 101.48</strain>
    </source>
</reference>
<dbReference type="Proteomes" id="UP000078561">
    <property type="component" value="Unassembled WGS sequence"/>
</dbReference>
<gene>
    <name evidence="2" type="primary">ABSGL_02362.1 scaffold 3364</name>
</gene>
<keyword evidence="3" id="KW-1185">Reference proteome</keyword>
<evidence type="ECO:0000256" key="1">
    <source>
        <dbReference type="SAM" id="SignalP"/>
    </source>
</evidence>
<accession>A0A163J3C7</accession>
<feature type="signal peptide" evidence="1">
    <location>
        <begin position="1"/>
        <end position="24"/>
    </location>
</feature>
<dbReference type="InParanoid" id="A0A163J3C7"/>
<dbReference type="AlphaFoldDB" id="A0A163J3C7"/>
<evidence type="ECO:0000313" key="2">
    <source>
        <dbReference type="EMBL" id="SAL96912.1"/>
    </source>
</evidence>
<dbReference type="Gene3D" id="2.80.10.50">
    <property type="match status" value="1"/>
</dbReference>
<organism evidence="2">
    <name type="scientific">Absidia glauca</name>
    <name type="common">Pin mould</name>
    <dbReference type="NCBI Taxonomy" id="4829"/>
    <lineage>
        <taxon>Eukaryota</taxon>
        <taxon>Fungi</taxon>
        <taxon>Fungi incertae sedis</taxon>
        <taxon>Mucoromycota</taxon>
        <taxon>Mucoromycotina</taxon>
        <taxon>Mucoromycetes</taxon>
        <taxon>Mucorales</taxon>
        <taxon>Cunninghamellaceae</taxon>
        <taxon>Absidia</taxon>
    </lineage>
</organism>
<dbReference type="OrthoDB" id="2252306at2759"/>
<protein>
    <recommendedName>
        <fullName evidence="4">Ricin B lectin domain-containing protein</fullName>
    </recommendedName>
</protein>
<proteinExistence type="predicted"/>
<evidence type="ECO:0008006" key="4">
    <source>
        <dbReference type="Google" id="ProtNLM"/>
    </source>
</evidence>
<name>A0A163J3C7_ABSGL</name>
<dbReference type="EMBL" id="LT551459">
    <property type="protein sequence ID" value="SAL96912.1"/>
    <property type="molecule type" value="Genomic_DNA"/>
</dbReference>
<keyword evidence="1" id="KW-0732">Signal</keyword>
<evidence type="ECO:0000313" key="3">
    <source>
        <dbReference type="Proteomes" id="UP000078561"/>
    </source>
</evidence>
<feature type="chain" id="PRO_5007843276" description="Ricin B lectin domain-containing protein" evidence="1">
    <location>
        <begin position="25"/>
        <end position="194"/>
    </location>
</feature>
<sequence>MTPIYKRGWLMLLVCLITLILVNAQGISKTGKKDGANTLKHAKDIKPGTYHIRNVKSKKYLAFLPGTLVEPTASKKSSITQWKVLKYKSKMYSVNHSHGSLNKCLSARWTNGKDDAGVLWQCELKYKHKRSLMKRYEPILWQKQTWMFVPVSGKKNTFKIMAVTHIVFLSYMEQYNLDQKGKIYPQSHICKYKP</sequence>